<proteinExistence type="predicted"/>
<evidence type="ECO:0000313" key="1">
    <source>
        <dbReference type="EMBL" id="KAA8898894.1"/>
    </source>
</evidence>
<protein>
    <submittedName>
        <fullName evidence="1">Uncharacterized protein</fullName>
    </submittedName>
</protein>
<gene>
    <name evidence="1" type="ORF">DIURU_004514</name>
</gene>
<dbReference type="AlphaFoldDB" id="A0A642UGZ8"/>
<reference evidence="1 2" key="1">
    <citation type="submission" date="2019-07" db="EMBL/GenBank/DDBJ databases">
        <title>Genome assembly of two rare yeast pathogens: Diutina rugosa and Trichomonascus ciferrii.</title>
        <authorList>
            <person name="Mixao V."/>
            <person name="Saus E."/>
            <person name="Hansen A."/>
            <person name="Lass-Flor C."/>
            <person name="Gabaldon T."/>
        </authorList>
    </citation>
    <scope>NUCLEOTIDE SEQUENCE [LARGE SCALE GENOMIC DNA]</scope>
    <source>
        <strain evidence="1 2">CBS 613</strain>
    </source>
</reference>
<dbReference type="EMBL" id="SWFT01000133">
    <property type="protein sequence ID" value="KAA8898894.1"/>
    <property type="molecule type" value="Genomic_DNA"/>
</dbReference>
<sequence>MSAYSIFTDPHHLIDTHHLASVKIGMTTESGDVDTRINHYPKVDEAVYHLKLIKAFLALKQRILKHSENPALDWRRYLQLASRRYLAFVSALRNYLDKEPRLTPMDERRAYESGLNFSGNQLAKLDSFYPPLDVLLVWYSFMMNPTSFYDNFVIGKFVRMIFYPFPLRRVCDAIDNHTFGYSPSIDACYAYVDLLYSYSNDPTDLHYHTTLASINEVKMHVRCPLCTQVLVTDISLTNEDGTGFSDTGFCIEQNANSKCNCPFNRTLTHEELRKRVLFKYLDDKIFFMGITKYYSKLFHASKGSLDGRIRASIKKSGVSTVDSFRVLTMDKIIDHAKMDAISRRENDLVQIIDQILGVYRRYDLTFLTLPKSIHQWENLPDLVLKQEPFMEQVAAQGWTESIYCKEILTESAIRYMQFYSLGIDKSNRETVLVPTLDIDLFYRTHHLSLLYYLQLSKTTTRWMLEPQDVSPGFDLTQWFQTTALKFRNRFQQQYQICYCDQCVSSRHNMQRQDEVSGVVAPPPYSTVDPIEANMPASLDPSKQVRSNKLKHAIAFLNRRSPTQDTGPACSLEYNRMVGPSPRAVTMNLGDRSYLKSSYPIKQFYDAY</sequence>
<organism evidence="1 2">
    <name type="scientific">Diutina rugosa</name>
    <name type="common">Yeast</name>
    <name type="synonym">Candida rugosa</name>
    <dbReference type="NCBI Taxonomy" id="5481"/>
    <lineage>
        <taxon>Eukaryota</taxon>
        <taxon>Fungi</taxon>
        <taxon>Dikarya</taxon>
        <taxon>Ascomycota</taxon>
        <taxon>Saccharomycotina</taxon>
        <taxon>Pichiomycetes</taxon>
        <taxon>Debaryomycetaceae</taxon>
        <taxon>Diutina</taxon>
    </lineage>
</organism>
<dbReference type="GeneID" id="54783165"/>
<name>A0A642UGZ8_DIURU</name>
<dbReference type="VEuPathDB" id="FungiDB:DIURU_004514"/>
<dbReference type="RefSeq" id="XP_034010697.1">
    <property type="nucleotide sequence ID" value="XM_034157396.1"/>
</dbReference>
<accession>A0A642UGZ8</accession>
<dbReference type="OMA" id="CHISTHN"/>
<comment type="caution">
    <text evidence="1">The sequence shown here is derived from an EMBL/GenBank/DDBJ whole genome shotgun (WGS) entry which is preliminary data.</text>
</comment>
<evidence type="ECO:0000313" key="2">
    <source>
        <dbReference type="Proteomes" id="UP000449547"/>
    </source>
</evidence>
<dbReference type="OrthoDB" id="2684236at2759"/>
<dbReference type="PANTHER" id="PTHR34365">
    <property type="entry name" value="ENOLASE (DUF1399)"/>
    <property type="match status" value="1"/>
</dbReference>
<dbReference type="Pfam" id="PF07173">
    <property type="entry name" value="GRDP-like"/>
    <property type="match status" value="1"/>
</dbReference>
<keyword evidence="2" id="KW-1185">Reference proteome</keyword>
<dbReference type="PANTHER" id="PTHR34365:SF7">
    <property type="entry name" value="GLYCINE-RICH DOMAIN-CONTAINING PROTEIN 1"/>
    <property type="match status" value="1"/>
</dbReference>
<dbReference type="Proteomes" id="UP000449547">
    <property type="component" value="Unassembled WGS sequence"/>
</dbReference>
<dbReference type="InterPro" id="IPR009836">
    <property type="entry name" value="GRDP-like"/>
</dbReference>